<dbReference type="Proteomes" id="UP000461595">
    <property type="component" value="Unassembled WGS sequence"/>
</dbReference>
<dbReference type="EMBL" id="WSRS01000022">
    <property type="protein sequence ID" value="MVX58757.1"/>
    <property type="molecule type" value="Genomic_DNA"/>
</dbReference>
<dbReference type="RefSeq" id="WP_160332570.1">
    <property type="nucleotide sequence ID" value="NZ_WSRS01000022.1"/>
</dbReference>
<dbReference type="Gene3D" id="3.40.50.970">
    <property type="match status" value="1"/>
</dbReference>
<evidence type="ECO:0000259" key="4">
    <source>
        <dbReference type="SMART" id="SM00861"/>
    </source>
</evidence>
<dbReference type="PANTHER" id="PTHR43257">
    <property type="entry name" value="PYRUVATE DEHYDROGENASE E1 COMPONENT BETA SUBUNIT"/>
    <property type="match status" value="1"/>
</dbReference>
<reference evidence="5 6" key="1">
    <citation type="submission" date="2019-12" db="EMBL/GenBank/DDBJ databases">
        <title>Microbes associate with the intestines of laboratory mice.</title>
        <authorList>
            <person name="Navarre W."/>
            <person name="Wong E."/>
        </authorList>
    </citation>
    <scope>NUCLEOTIDE SEQUENCE [LARGE SCALE GENOMIC DNA]</scope>
    <source>
        <strain evidence="5 6">NM51_B2-22</strain>
    </source>
</reference>
<sequence>MDKERQLSFLEAVREAQEQILEQDPRVYVLGEDVGVYGGSFGATKGLIEKFPDRILETPISEAAITGVAMGSAILGKRPILEIQFSDFLTVAMDQLVNQIAKIAYVSCGTMTAPVVIRAASGSGTGAGTQHSQSLESWFAHIPGLQVVMPSNAYDAKGVLMAAVASPHPILVLEPKSLYKTVGIVPEVPYQVELGKAKVLQKGADLTIIALGAMVPLVQEVLAELPYQVTLVDPVTVSPLDRCGLLEAAQESDKTLIVTESYGDFGVAAEIMASLVERGYRGQLRRLTSLFSPIPAAQSLEQQVRPTAEKIRQVIEELCSEN</sequence>
<feature type="domain" description="Transketolase-like pyrimidine-binding" evidence="4">
    <location>
        <begin position="7"/>
        <end position="181"/>
    </location>
</feature>
<dbReference type="InterPro" id="IPR029061">
    <property type="entry name" value="THDP-binding"/>
</dbReference>
<dbReference type="Pfam" id="PF02780">
    <property type="entry name" value="Transketolase_C"/>
    <property type="match status" value="1"/>
</dbReference>
<dbReference type="InterPro" id="IPR033248">
    <property type="entry name" value="Transketolase_C"/>
</dbReference>
<name>A0A7X3G885_9STRE</name>
<dbReference type="GO" id="GO:0016491">
    <property type="term" value="F:oxidoreductase activity"/>
    <property type="evidence" value="ECO:0007669"/>
    <property type="project" value="UniProtKB-KW"/>
</dbReference>
<gene>
    <name evidence="5" type="ORF">E5983_03715</name>
</gene>
<organism evidence="5 6">
    <name type="scientific">Streptococcus danieliae</name>
    <dbReference type="NCBI Taxonomy" id="747656"/>
    <lineage>
        <taxon>Bacteria</taxon>
        <taxon>Bacillati</taxon>
        <taxon>Bacillota</taxon>
        <taxon>Bacilli</taxon>
        <taxon>Lactobacillales</taxon>
        <taxon>Streptococcaceae</taxon>
        <taxon>Streptococcus</taxon>
    </lineage>
</organism>
<evidence type="ECO:0000313" key="5">
    <source>
        <dbReference type="EMBL" id="MVX58757.1"/>
    </source>
</evidence>
<dbReference type="AlphaFoldDB" id="A0A7X3G885"/>
<proteinExistence type="predicted"/>
<dbReference type="Pfam" id="PF02779">
    <property type="entry name" value="Transket_pyr"/>
    <property type="match status" value="1"/>
</dbReference>
<protein>
    <submittedName>
        <fullName evidence="5">Alpha-ketoacid dehydrogenase subunit beta</fullName>
    </submittedName>
</protein>
<evidence type="ECO:0000256" key="3">
    <source>
        <dbReference type="ARBA" id="ARBA00023052"/>
    </source>
</evidence>
<dbReference type="SMART" id="SM00861">
    <property type="entry name" value="Transket_pyr"/>
    <property type="match status" value="1"/>
</dbReference>
<accession>A0A7X3G885</accession>
<dbReference type="InterPro" id="IPR005475">
    <property type="entry name" value="Transketolase-like_Pyr-bd"/>
</dbReference>
<keyword evidence="2" id="KW-0560">Oxidoreductase</keyword>
<dbReference type="Gene3D" id="3.40.50.920">
    <property type="match status" value="1"/>
</dbReference>
<dbReference type="FunFam" id="3.40.50.970:FF:000001">
    <property type="entry name" value="Pyruvate dehydrogenase E1 beta subunit"/>
    <property type="match status" value="1"/>
</dbReference>
<dbReference type="SUPFAM" id="SSF52518">
    <property type="entry name" value="Thiamin diphosphate-binding fold (THDP-binding)"/>
    <property type="match status" value="1"/>
</dbReference>
<evidence type="ECO:0000256" key="2">
    <source>
        <dbReference type="ARBA" id="ARBA00023002"/>
    </source>
</evidence>
<keyword evidence="3" id="KW-0786">Thiamine pyrophosphate</keyword>
<dbReference type="CDD" id="cd07036">
    <property type="entry name" value="TPP_PYR_E1-PDHc-beta_like"/>
    <property type="match status" value="1"/>
</dbReference>
<dbReference type="OrthoDB" id="9771835at2"/>
<dbReference type="InterPro" id="IPR009014">
    <property type="entry name" value="Transketo_C/PFOR_II"/>
</dbReference>
<comment type="cofactor">
    <cofactor evidence="1">
        <name>thiamine diphosphate</name>
        <dbReference type="ChEBI" id="CHEBI:58937"/>
    </cofactor>
</comment>
<evidence type="ECO:0000313" key="6">
    <source>
        <dbReference type="Proteomes" id="UP000461595"/>
    </source>
</evidence>
<dbReference type="PANTHER" id="PTHR43257:SF2">
    <property type="entry name" value="PYRUVATE DEHYDROGENASE E1 COMPONENT SUBUNIT BETA"/>
    <property type="match status" value="1"/>
</dbReference>
<comment type="caution">
    <text evidence="5">The sequence shown here is derived from an EMBL/GenBank/DDBJ whole genome shotgun (WGS) entry which is preliminary data.</text>
</comment>
<dbReference type="SUPFAM" id="SSF52922">
    <property type="entry name" value="TK C-terminal domain-like"/>
    <property type="match status" value="1"/>
</dbReference>
<evidence type="ECO:0000256" key="1">
    <source>
        <dbReference type="ARBA" id="ARBA00001964"/>
    </source>
</evidence>